<gene>
    <name evidence="1" type="ORF">SG35_014690</name>
</gene>
<reference evidence="1 2" key="1">
    <citation type="journal article" date="2015" name="Genome Announc.">
        <title>Draft Genome Sequences of Marine Isolates of Thalassomonas viridans and Thalassomonas actiniarum.</title>
        <authorList>
            <person name="Olonade I."/>
            <person name="van Zyl L.J."/>
            <person name="Trindade M."/>
        </authorList>
    </citation>
    <scope>NUCLEOTIDE SEQUENCE [LARGE SCALE GENOMIC DNA]</scope>
    <source>
        <strain evidence="1 2">A5K-106</strain>
    </source>
</reference>
<sequence length="131" mass="14635">MTEFSTDKNLTWSMLEQYLQTLGFEDVSAFRGEVIELDVSGNKRLIFEVLERGLLISVIKEVAAYQLAEVVKPAMALCHYREFLPVPICVGLGRNEQLAFSCLLSIGGDFLEVINPAVDILLSMHDKLDIA</sequence>
<evidence type="ECO:0000313" key="1">
    <source>
        <dbReference type="EMBL" id="WDD96628.1"/>
    </source>
</evidence>
<keyword evidence="2" id="KW-1185">Reference proteome</keyword>
<evidence type="ECO:0000313" key="2">
    <source>
        <dbReference type="Proteomes" id="UP000032568"/>
    </source>
</evidence>
<reference evidence="1 2" key="2">
    <citation type="journal article" date="2022" name="Mar. Drugs">
        <title>Bioassay-Guided Fractionation Leads to the Detection of Cholic Acid Generated by the Rare Thalassomonas sp.</title>
        <authorList>
            <person name="Pheiffer F."/>
            <person name="Schneider Y.K."/>
            <person name="Hansen E.H."/>
            <person name="Andersen J.H."/>
            <person name="Isaksson J."/>
            <person name="Busche T."/>
            <person name="R C."/>
            <person name="Kalinowski J."/>
            <person name="Zyl L.V."/>
            <person name="Trindade M."/>
        </authorList>
    </citation>
    <scope>NUCLEOTIDE SEQUENCE [LARGE SCALE GENOMIC DNA]</scope>
    <source>
        <strain evidence="1 2">A5K-106</strain>
    </source>
</reference>
<evidence type="ECO:0008006" key="3">
    <source>
        <dbReference type="Google" id="ProtNLM"/>
    </source>
</evidence>
<accession>A0AAE9YKR2</accession>
<dbReference type="KEGG" id="tact:SG35_014690"/>
<dbReference type="SUPFAM" id="SSF69635">
    <property type="entry name" value="Type III secretory system chaperone-like"/>
    <property type="match status" value="1"/>
</dbReference>
<protein>
    <recommendedName>
        <fullName evidence="3">Type III secretion chaperone SycN</fullName>
    </recommendedName>
</protein>
<dbReference type="Proteomes" id="UP000032568">
    <property type="component" value="Chromosome"/>
</dbReference>
<dbReference type="AlphaFoldDB" id="A0AAE9YKR2"/>
<dbReference type="RefSeq" id="WP_044834571.1">
    <property type="nucleotide sequence ID" value="NZ_CP059735.1"/>
</dbReference>
<dbReference type="EMBL" id="CP059735">
    <property type="protein sequence ID" value="WDD96628.1"/>
    <property type="molecule type" value="Genomic_DNA"/>
</dbReference>
<name>A0AAE9YKR2_9GAMM</name>
<dbReference type="Gene3D" id="3.30.1460.10">
    <property type="match status" value="1"/>
</dbReference>
<proteinExistence type="predicted"/>
<organism evidence="1 2">
    <name type="scientific">Thalassomonas actiniarum</name>
    <dbReference type="NCBI Taxonomy" id="485447"/>
    <lineage>
        <taxon>Bacteria</taxon>
        <taxon>Pseudomonadati</taxon>
        <taxon>Pseudomonadota</taxon>
        <taxon>Gammaproteobacteria</taxon>
        <taxon>Alteromonadales</taxon>
        <taxon>Colwelliaceae</taxon>
        <taxon>Thalassomonas</taxon>
    </lineage>
</organism>